<accession>A0ABT3DC32</accession>
<dbReference type="Gene3D" id="2.20.25.110">
    <property type="entry name" value="S-adenosyl-L-methionine-dependent methyltransferases"/>
    <property type="match status" value="1"/>
</dbReference>
<keyword evidence="2" id="KW-1185">Reference proteome</keyword>
<reference evidence="1 2" key="1">
    <citation type="submission" date="2022-10" db="EMBL/GenBank/DDBJ databases">
        <title>Draft genome assembly of moderately radiation resistant bacterium Metabacillus halosaccharovorans.</title>
        <authorList>
            <person name="Pal S."/>
            <person name="Gopinathan A."/>
        </authorList>
    </citation>
    <scope>NUCLEOTIDE SEQUENCE [LARGE SCALE GENOMIC DNA]</scope>
    <source>
        <strain evidence="1 2">VITHBRA001</strain>
    </source>
</reference>
<evidence type="ECO:0008006" key="3">
    <source>
        <dbReference type="Google" id="ProtNLM"/>
    </source>
</evidence>
<sequence length="249" mass="28435">MTLGLKWFVMDSLQSYIQENELVSAVDFYYEKLKETKGKVLELGQNQLHLLPLFIARGLKMEGVIESETGKKDCYEKCTEGSQSPKLLQAMLPNFKTASLYEAVILPFGVVSSKSRRVDAIKIVKNSYDHLKESGIFIVDLFLQSEFSVMQAENLVLEKNDNLFVGESKLVKLDLIEQKATYTLSIEHWKEGQNPYKESKVQTYTWFGIKEFKLILERIGFSSVTVYADYSSSNNDISEGKVFTFLAQK</sequence>
<dbReference type="Gene3D" id="3.40.50.150">
    <property type="entry name" value="Vaccinia Virus protein VP39"/>
    <property type="match status" value="1"/>
</dbReference>
<comment type="caution">
    <text evidence="1">The sequence shown here is derived from an EMBL/GenBank/DDBJ whole genome shotgun (WGS) entry which is preliminary data.</text>
</comment>
<dbReference type="SUPFAM" id="SSF53335">
    <property type="entry name" value="S-adenosyl-L-methionine-dependent methyltransferases"/>
    <property type="match status" value="1"/>
</dbReference>
<dbReference type="RefSeq" id="WP_264141253.1">
    <property type="nucleotide sequence ID" value="NZ_CP162630.1"/>
</dbReference>
<evidence type="ECO:0000313" key="1">
    <source>
        <dbReference type="EMBL" id="MCV9884262.1"/>
    </source>
</evidence>
<gene>
    <name evidence="1" type="ORF">OIH86_01125</name>
</gene>
<proteinExistence type="predicted"/>
<name>A0ABT3DC32_9BACI</name>
<evidence type="ECO:0000313" key="2">
    <source>
        <dbReference type="Proteomes" id="UP001526147"/>
    </source>
</evidence>
<dbReference type="InterPro" id="IPR029063">
    <property type="entry name" value="SAM-dependent_MTases_sf"/>
</dbReference>
<protein>
    <recommendedName>
        <fullName evidence="3">Methyltransferase</fullName>
    </recommendedName>
</protein>
<organism evidence="1 2">
    <name type="scientific">Metabacillus halosaccharovorans</name>
    <dbReference type="NCBI Taxonomy" id="930124"/>
    <lineage>
        <taxon>Bacteria</taxon>
        <taxon>Bacillati</taxon>
        <taxon>Bacillota</taxon>
        <taxon>Bacilli</taxon>
        <taxon>Bacillales</taxon>
        <taxon>Bacillaceae</taxon>
        <taxon>Metabacillus</taxon>
    </lineage>
</organism>
<dbReference type="EMBL" id="JAOYEY010000015">
    <property type="protein sequence ID" value="MCV9884262.1"/>
    <property type="molecule type" value="Genomic_DNA"/>
</dbReference>
<dbReference type="Proteomes" id="UP001526147">
    <property type="component" value="Unassembled WGS sequence"/>
</dbReference>